<dbReference type="AlphaFoldDB" id="A0A4R2P0W2"/>
<comment type="caution">
    <text evidence="1">The sequence shown here is derived from an EMBL/GenBank/DDBJ whole genome shotgun (WGS) entry which is preliminary data.</text>
</comment>
<keyword evidence="2" id="KW-1185">Reference proteome</keyword>
<dbReference type="Proteomes" id="UP000294564">
    <property type="component" value="Unassembled WGS sequence"/>
</dbReference>
<evidence type="ECO:0000313" key="2">
    <source>
        <dbReference type="Proteomes" id="UP000294564"/>
    </source>
</evidence>
<dbReference type="EMBL" id="SLXM01000001">
    <property type="protein sequence ID" value="TCP28260.1"/>
    <property type="molecule type" value="Genomic_DNA"/>
</dbReference>
<evidence type="ECO:0000313" key="1">
    <source>
        <dbReference type="EMBL" id="TCP28260.1"/>
    </source>
</evidence>
<protein>
    <submittedName>
        <fullName evidence="1">Uncharacterized protein</fullName>
    </submittedName>
</protein>
<proteinExistence type="predicted"/>
<accession>A0A4R2P0W2</accession>
<reference evidence="1 2" key="1">
    <citation type="submission" date="2019-03" db="EMBL/GenBank/DDBJ databases">
        <title>Genomic Encyclopedia of Type Strains, Phase IV (KMG-IV): sequencing the most valuable type-strain genomes for metagenomic binning, comparative biology and taxonomic classification.</title>
        <authorList>
            <person name="Goeker M."/>
        </authorList>
    </citation>
    <scope>NUCLEOTIDE SEQUENCE [LARGE SCALE GENOMIC DNA]</scope>
    <source>
        <strain evidence="1 2">DSM 14836</strain>
    </source>
</reference>
<gene>
    <name evidence="1" type="ORF">EV195_101422</name>
</gene>
<dbReference type="OrthoDB" id="1162812at2"/>
<name>A0A4R2P0W2_9FLAO</name>
<dbReference type="RefSeq" id="WP_132792242.1">
    <property type="nucleotide sequence ID" value="NZ_SLXM01000001.1"/>
</dbReference>
<sequence>MKKVIILAFLFSIIFSYGQQARDSVKIIEIPASYANRVGEPLLVKQDSLYRFKTAEIYLVNKKSFLAMKSIYQATIDQDKMTKELVEKYTTTLRRNIDLERKLKLNFQESDSLDQKIYERNQITLDRTQKALDYTIESLDKATKSLDIIEKEGKRQRRKNVFEKILIGTAGIGVGILVGLAF</sequence>
<organism evidence="1 2">
    <name type="scientific">Tenacibaculum skagerrakense</name>
    <dbReference type="NCBI Taxonomy" id="186571"/>
    <lineage>
        <taxon>Bacteria</taxon>
        <taxon>Pseudomonadati</taxon>
        <taxon>Bacteroidota</taxon>
        <taxon>Flavobacteriia</taxon>
        <taxon>Flavobacteriales</taxon>
        <taxon>Flavobacteriaceae</taxon>
        <taxon>Tenacibaculum</taxon>
    </lineage>
</organism>